<gene>
    <name evidence="2" type="ORF">O181_008050</name>
</gene>
<organism evidence="2 3">
    <name type="scientific">Austropuccinia psidii MF-1</name>
    <dbReference type="NCBI Taxonomy" id="1389203"/>
    <lineage>
        <taxon>Eukaryota</taxon>
        <taxon>Fungi</taxon>
        <taxon>Dikarya</taxon>
        <taxon>Basidiomycota</taxon>
        <taxon>Pucciniomycotina</taxon>
        <taxon>Pucciniomycetes</taxon>
        <taxon>Pucciniales</taxon>
        <taxon>Sphaerophragmiaceae</taxon>
        <taxon>Austropuccinia</taxon>
    </lineage>
</organism>
<protein>
    <submittedName>
        <fullName evidence="2">Uncharacterized protein</fullName>
    </submittedName>
</protein>
<sequence>MCLLSHLSLLTLCFLKTFGQTRINLEKRAFAFGENSNSFQESTSTGPVIGALENEIVTISYQAWIKNSENARKCKDIRELSRGFGSLSSSFKLVQNRGEDIYQQRHKSLSKVHIDGALNEFWKTFRIIQALIRNHLLPMTCLTSKRIEVLNLEYLERELMGGLFNSHDKPRPVFTLKNSLINEVIEKLGNILQSISFELEAEVPNSSMAVQTEALKKAAEIKVAFEKCVFESIDLLYQHKIFERSHLERFVSNEKNFQIMGHHLETIYSGYIHPKLTSYEVEALMLEAEFLMTDWKTAHLHSLLEVLSRDRQAQIVYNLILWCIDDLLAGTTRTNEAEFLAEAKSCRLFQHHITSSASTSSKEGSSESSDIAQRWQRKSTLAQDMLNFVRSPAVENTQREYLLSFYLLNFAQTYRNGEESWAVVKELTNNQIFRGKFELLHAGEKLHASITKLRDSRRFLQSFTLAESFMKNFSQENEKLLESQTQELAMTYRNKKEQLLELDLTPNLRRWVDTHTLLCDYNNVMTSENI</sequence>
<reference evidence="2" key="1">
    <citation type="submission" date="2021-03" db="EMBL/GenBank/DDBJ databases">
        <title>Draft genome sequence of rust myrtle Austropuccinia psidii MF-1, a brazilian biotype.</title>
        <authorList>
            <person name="Quecine M.C."/>
            <person name="Pachon D.M.R."/>
            <person name="Bonatelli M.L."/>
            <person name="Correr F.H."/>
            <person name="Franceschini L.M."/>
            <person name="Leite T.F."/>
            <person name="Margarido G.R.A."/>
            <person name="Almeida C.A."/>
            <person name="Ferrarezi J.A."/>
            <person name="Labate C.A."/>
        </authorList>
    </citation>
    <scope>NUCLEOTIDE SEQUENCE</scope>
    <source>
        <strain evidence="2">MF-1</strain>
    </source>
</reference>
<keyword evidence="1" id="KW-0732">Signal</keyword>
<keyword evidence="3" id="KW-1185">Reference proteome</keyword>
<name>A0A9Q3BNL0_9BASI</name>
<evidence type="ECO:0000256" key="1">
    <source>
        <dbReference type="SAM" id="SignalP"/>
    </source>
</evidence>
<comment type="caution">
    <text evidence="2">The sequence shown here is derived from an EMBL/GenBank/DDBJ whole genome shotgun (WGS) entry which is preliminary data.</text>
</comment>
<proteinExistence type="predicted"/>
<evidence type="ECO:0000313" key="3">
    <source>
        <dbReference type="Proteomes" id="UP000765509"/>
    </source>
</evidence>
<dbReference type="EMBL" id="AVOT02001837">
    <property type="protein sequence ID" value="MBW0468335.1"/>
    <property type="molecule type" value="Genomic_DNA"/>
</dbReference>
<feature type="signal peptide" evidence="1">
    <location>
        <begin position="1"/>
        <end position="19"/>
    </location>
</feature>
<dbReference type="Proteomes" id="UP000765509">
    <property type="component" value="Unassembled WGS sequence"/>
</dbReference>
<dbReference type="OrthoDB" id="2499263at2759"/>
<evidence type="ECO:0000313" key="2">
    <source>
        <dbReference type="EMBL" id="MBW0468335.1"/>
    </source>
</evidence>
<feature type="chain" id="PRO_5040417437" evidence="1">
    <location>
        <begin position="20"/>
        <end position="530"/>
    </location>
</feature>
<accession>A0A9Q3BNL0</accession>
<dbReference type="AlphaFoldDB" id="A0A9Q3BNL0"/>